<accession>A0ABQ1GEH6</accession>
<gene>
    <name evidence="5" type="ORF">GCM10010917_29290</name>
</gene>
<comment type="caution">
    <text evidence="5">The sequence shown here is derived from an EMBL/GenBank/DDBJ whole genome shotgun (WGS) entry which is preliminary data.</text>
</comment>
<dbReference type="Pfam" id="PF00015">
    <property type="entry name" value="MCPsignal"/>
    <property type="match status" value="1"/>
</dbReference>
<protein>
    <submittedName>
        <fullName evidence="5">Methyl-accepting chemotaxis protein</fullName>
    </submittedName>
</protein>
<proteinExistence type="inferred from homology"/>
<name>A0ABQ1GEH6_9BACL</name>
<keyword evidence="6" id="KW-1185">Reference proteome</keyword>
<reference evidence="6" key="1">
    <citation type="journal article" date="2019" name="Int. J. Syst. Evol. Microbiol.">
        <title>The Global Catalogue of Microorganisms (GCM) 10K type strain sequencing project: providing services to taxonomists for standard genome sequencing and annotation.</title>
        <authorList>
            <consortium name="The Broad Institute Genomics Platform"/>
            <consortium name="The Broad Institute Genome Sequencing Center for Infectious Disease"/>
            <person name="Wu L."/>
            <person name="Ma J."/>
        </authorList>
    </citation>
    <scope>NUCLEOTIDE SEQUENCE [LARGE SCALE GENOMIC DNA]</scope>
    <source>
        <strain evidence="6">CGMCC 1.15044</strain>
    </source>
</reference>
<evidence type="ECO:0000256" key="3">
    <source>
        <dbReference type="PROSITE-ProRule" id="PRU00284"/>
    </source>
</evidence>
<organism evidence="5 6">
    <name type="scientific">Paenibacillus physcomitrellae</name>
    <dbReference type="NCBI Taxonomy" id="1619311"/>
    <lineage>
        <taxon>Bacteria</taxon>
        <taxon>Bacillati</taxon>
        <taxon>Bacillota</taxon>
        <taxon>Bacilli</taxon>
        <taxon>Bacillales</taxon>
        <taxon>Paenibacillaceae</taxon>
        <taxon>Paenibacillus</taxon>
    </lineage>
</organism>
<dbReference type="InterPro" id="IPR004090">
    <property type="entry name" value="Chemotax_Me-accpt_rcpt"/>
</dbReference>
<dbReference type="Proteomes" id="UP000609323">
    <property type="component" value="Unassembled WGS sequence"/>
</dbReference>
<keyword evidence="1 3" id="KW-0807">Transducer</keyword>
<sequence>MTITSLEQLIAMVPVFKQAVPVELSIAVCDKEKFIAYWPGQDIQLPIEVGQLLHEEEPLTRAIKGDAPIKADVPAEFYGFEFVGTASPLHDPEGEVIGGIAVQVRKQRELMDISDQISDALSQASNELNVVANGSNTLADHTEQLLDLAKETVVQVNKTDEIIKLVKNVADQTNLLGINAAIEAAHAGDTGRGFGIVAGEIRKLSHTTVDSTKEVQEVLKNFREATNRIETSIEQITKVVDEQAASSQQISSFIEEIHQMSEKLNLYAKKL</sequence>
<evidence type="ECO:0000313" key="6">
    <source>
        <dbReference type="Proteomes" id="UP000609323"/>
    </source>
</evidence>
<dbReference type="PRINTS" id="PR00260">
    <property type="entry name" value="CHEMTRNSDUCR"/>
</dbReference>
<evidence type="ECO:0000256" key="2">
    <source>
        <dbReference type="ARBA" id="ARBA00029447"/>
    </source>
</evidence>
<dbReference type="SMART" id="SM00283">
    <property type="entry name" value="MA"/>
    <property type="match status" value="1"/>
</dbReference>
<evidence type="ECO:0000256" key="1">
    <source>
        <dbReference type="ARBA" id="ARBA00023224"/>
    </source>
</evidence>
<dbReference type="InterPro" id="IPR004089">
    <property type="entry name" value="MCPsignal_dom"/>
</dbReference>
<dbReference type="EMBL" id="BMHF01000010">
    <property type="protein sequence ID" value="GGA42174.1"/>
    <property type="molecule type" value="Genomic_DNA"/>
</dbReference>
<dbReference type="SUPFAM" id="SSF58104">
    <property type="entry name" value="Methyl-accepting chemotaxis protein (MCP) signaling domain"/>
    <property type="match status" value="1"/>
</dbReference>
<dbReference type="PANTHER" id="PTHR32089">
    <property type="entry name" value="METHYL-ACCEPTING CHEMOTAXIS PROTEIN MCPB"/>
    <property type="match status" value="1"/>
</dbReference>
<dbReference type="RefSeq" id="WP_094094567.1">
    <property type="nucleotide sequence ID" value="NZ_BMHF01000010.1"/>
</dbReference>
<feature type="domain" description="Methyl-accepting transducer" evidence="4">
    <location>
        <begin position="112"/>
        <end position="271"/>
    </location>
</feature>
<evidence type="ECO:0000313" key="5">
    <source>
        <dbReference type="EMBL" id="GGA42174.1"/>
    </source>
</evidence>
<dbReference type="PANTHER" id="PTHR32089:SF112">
    <property type="entry name" value="LYSOZYME-LIKE PROTEIN-RELATED"/>
    <property type="match status" value="1"/>
</dbReference>
<comment type="similarity">
    <text evidence="2">Belongs to the methyl-accepting chemotaxis (MCP) protein family.</text>
</comment>
<dbReference type="Gene3D" id="1.10.287.950">
    <property type="entry name" value="Methyl-accepting chemotaxis protein"/>
    <property type="match status" value="1"/>
</dbReference>
<evidence type="ECO:0000259" key="4">
    <source>
        <dbReference type="PROSITE" id="PS50111"/>
    </source>
</evidence>
<dbReference type="PROSITE" id="PS50111">
    <property type="entry name" value="CHEMOTAXIS_TRANSDUC_2"/>
    <property type="match status" value="1"/>
</dbReference>